<dbReference type="EMBL" id="JAHLQT010035566">
    <property type="protein sequence ID" value="KAG7158178.1"/>
    <property type="molecule type" value="Genomic_DNA"/>
</dbReference>
<keyword evidence="2" id="KW-1185">Reference proteome</keyword>
<name>A0A8J5JL24_HOMAM</name>
<organism evidence="1 2">
    <name type="scientific">Homarus americanus</name>
    <name type="common">American lobster</name>
    <dbReference type="NCBI Taxonomy" id="6706"/>
    <lineage>
        <taxon>Eukaryota</taxon>
        <taxon>Metazoa</taxon>
        <taxon>Ecdysozoa</taxon>
        <taxon>Arthropoda</taxon>
        <taxon>Crustacea</taxon>
        <taxon>Multicrustacea</taxon>
        <taxon>Malacostraca</taxon>
        <taxon>Eumalacostraca</taxon>
        <taxon>Eucarida</taxon>
        <taxon>Decapoda</taxon>
        <taxon>Pleocyemata</taxon>
        <taxon>Astacidea</taxon>
        <taxon>Nephropoidea</taxon>
        <taxon>Nephropidae</taxon>
        <taxon>Homarus</taxon>
    </lineage>
</organism>
<protein>
    <submittedName>
        <fullName evidence="1">Vitellogenin-like 4</fullName>
    </submittedName>
</protein>
<feature type="non-terminal residue" evidence="1">
    <location>
        <position position="1"/>
    </location>
</feature>
<accession>A0A8J5JL24</accession>
<gene>
    <name evidence="1" type="primary">vit-L4</name>
    <name evidence="1" type="ORF">Hamer_G008808</name>
</gene>
<evidence type="ECO:0000313" key="2">
    <source>
        <dbReference type="Proteomes" id="UP000747542"/>
    </source>
</evidence>
<comment type="caution">
    <text evidence="1">The sequence shown here is derived from an EMBL/GenBank/DDBJ whole genome shotgun (WGS) entry which is preliminary data.</text>
</comment>
<evidence type="ECO:0000313" key="1">
    <source>
        <dbReference type="EMBL" id="KAG7158178.1"/>
    </source>
</evidence>
<dbReference type="Proteomes" id="UP000747542">
    <property type="component" value="Unassembled WGS sequence"/>
</dbReference>
<reference evidence="1" key="1">
    <citation type="journal article" date="2021" name="Sci. Adv.">
        <title>The American lobster genome reveals insights on longevity, neural, and immune adaptations.</title>
        <authorList>
            <person name="Polinski J.M."/>
            <person name="Zimin A.V."/>
            <person name="Clark K.F."/>
            <person name="Kohn A.B."/>
            <person name="Sadowski N."/>
            <person name="Timp W."/>
            <person name="Ptitsyn A."/>
            <person name="Khanna P."/>
            <person name="Romanova D.Y."/>
            <person name="Williams P."/>
            <person name="Greenwood S.J."/>
            <person name="Moroz L.L."/>
            <person name="Walt D.R."/>
            <person name="Bodnar A.G."/>
        </authorList>
    </citation>
    <scope>NUCLEOTIDE SEQUENCE</scope>
    <source>
        <strain evidence="1">GMGI-L3</strain>
    </source>
</reference>
<proteinExistence type="predicted"/>
<dbReference type="AlphaFoldDB" id="A0A8J5JL24"/>
<sequence length="135" mass="15408">MYCPYSRLPLPTKIREFEFQGGLGGWHVTSFIRQTRESGEMTEHSSAFKIAHRHQELISINATQISQRRLKYNFVLRTSAVVKLGSVLYEAIYNVHCEDAKTGAAVQIIRSGDNKKIINFEAYIYSKLPQSAKLL</sequence>